<dbReference type="KEGG" id="mos:AXE82_04990"/>
<dbReference type="RefSeq" id="WP_062332111.1">
    <property type="nucleotide sequence ID" value="NZ_CALTVS010000026.1"/>
</dbReference>
<dbReference type="AlphaFoldDB" id="A0A378Q7J7"/>
<keyword evidence="1" id="KW-0732">Signal</keyword>
<gene>
    <name evidence="2" type="ORF">NCTC10465_00454</name>
</gene>
<feature type="chain" id="PRO_5016589908" evidence="1">
    <location>
        <begin position="31"/>
        <end position="157"/>
    </location>
</feature>
<reference evidence="2 3" key="1">
    <citation type="submission" date="2018-06" db="EMBL/GenBank/DDBJ databases">
        <authorList>
            <consortium name="Pathogen Informatics"/>
            <person name="Doyle S."/>
        </authorList>
    </citation>
    <scope>NUCLEOTIDE SEQUENCE [LARGE SCALE GENOMIC DNA]</scope>
    <source>
        <strain evidence="2 3">NCTC10465</strain>
    </source>
</reference>
<protein>
    <submittedName>
        <fullName evidence="2">Uncharacterized protein conserved in bacteria</fullName>
    </submittedName>
</protein>
<sequence length="157" mass="16864">MIHKSHNLKIAKTLALSTVLGISLANGANAAEALTVNLQAKQVVTENGKPVLKAVSRAKSGDVIQYQATYRNNLQKPMTNVALTIPVPASMVYVSSSSPAPIQASLDGKKFENLPIMRKVNGKMVEVPASQYRAVRWIVKTLPAQQSATVSINTKVQ</sequence>
<dbReference type="Proteomes" id="UP000255230">
    <property type="component" value="Unassembled WGS sequence"/>
</dbReference>
<accession>A0A378Q7J7</accession>
<dbReference type="InterPro" id="IPR047589">
    <property type="entry name" value="DUF11_rpt"/>
</dbReference>
<feature type="signal peptide" evidence="1">
    <location>
        <begin position="1"/>
        <end position="30"/>
    </location>
</feature>
<proteinExistence type="predicted"/>
<evidence type="ECO:0000313" key="3">
    <source>
        <dbReference type="Proteomes" id="UP000255230"/>
    </source>
</evidence>
<evidence type="ECO:0000313" key="2">
    <source>
        <dbReference type="EMBL" id="STY96689.1"/>
    </source>
</evidence>
<keyword evidence="3" id="KW-1185">Reference proteome</keyword>
<evidence type="ECO:0000256" key="1">
    <source>
        <dbReference type="SAM" id="SignalP"/>
    </source>
</evidence>
<organism evidence="2 3">
    <name type="scientific">Faucicola osloensis</name>
    <name type="common">Moraxella osloensis</name>
    <dbReference type="NCBI Taxonomy" id="34062"/>
    <lineage>
        <taxon>Bacteria</taxon>
        <taxon>Pseudomonadati</taxon>
        <taxon>Pseudomonadota</taxon>
        <taxon>Gammaproteobacteria</taxon>
        <taxon>Moraxellales</taxon>
        <taxon>Moraxellaceae</taxon>
        <taxon>Faucicola</taxon>
    </lineage>
</organism>
<name>A0A378Q7J7_FAUOS</name>
<dbReference type="NCBIfam" id="TIGR01451">
    <property type="entry name" value="B_ant_repeat"/>
    <property type="match status" value="1"/>
</dbReference>
<dbReference type="GeneID" id="35777572"/>
<dbReference type="EMBL" id="UGPY01000001">
    <property type="protein sequence ID" value="STY96689.1"/>
    <property type="molecule type" value="Genomic_DNA"/>
</dbReference>